<keyword evidence="3 5" id="KW-1133">Transmembrane helix</keyword>
<evidence type="ECO:0000259" key="6">
    <source>
        <dbReference type="Pfam" id="PF04116"/>
    </source>
</evidence>
<dbReference type="InterPro" id="IPR050307">
    <property type="entry name" value="Sterol_Desaturase_Related"/>
</dbReference>
<dbReference type="GO" id="GO:0008610">
    <property type="term" value="P:lipid biosynthetic process"/>
    <property type="evidence" value="ECO:0007669"/>
    <property type="project" value="InterPro"/>
</dbReference>
<sequence>MFFLSLLLYFDKFSWIEWLIFSLFTNIFLYLFSIGLYKVIDRICHKSKIQKNDHPVTKDDFFLSFLTVFLNTVIMLLGVYCWKMGWIALYQNSTLLLVIFETLAIVLIMDLLMYAFHYAAHISFVYKILHRKHHEHTSTNYLSLFVLHPFETLGFGLMMIVVFMLWDFSFYSIVIYLFVNLIWGTVGHLNREFFPKWTEHFFVGTTNFHHNHHLDESKNFGFYTSIWDRLFKTFQKTE</sequence>
<comment type="caution">
    <text evidence="7">The sequence shown here is derived from an EMBL/GenBank/DDBJ whole genome shotgun (WGS) entry which is preliminary data.</text>
</comment>
<evidence type="ECO:0000313" key="8">
    <source>
        <dbReference type="Proteomes" id="UP000249645"/>
    </source>
</evidence>
<reference evidence="7 8" key="1">
    <citation type="submission" date="2017-11" db="EMBL/GenBank/DDBJ databases">
        <title>Infants hospitalized years apart are colonized by the same room-sourced microbial strains.</title>
        <authorList>
            <person name="Brooks B."/>
            <person name="Olm M.R."/>
            <person name="Firek B.A."/>
            <person name="Baker R."/>
            <person name="Thomas B.C."/>
            <person name="Morowitz M.J."/>
            <person name="Banfield J.F."/>
        </authorList>
    </citation>
    <scope>NUCLEOTIDE SEQUENCE [LARGE SCALE GENOMIC DNA]</scope>
    <source>
        <strain evidence="7">S2_009_000_R2_76</strain>
    </source>
</reference>
<feature type="transmembrane region" description="Helical" evidence="5">
    <location>
        <begin position="168"/>
        <end position="186"/>
    </location>
</feature>
<dbReference type="InterPro" id="IPR006694">
    <property type="entry name" value="Fatty_acid_hydroxylase"/>
</dbReference>
<feature type="transmembrane region" description="Helical" evidence="5">
    <location>
        <begin position="20"/>
        <end position="40"/>
    </location>
</feature>
<organism evidence="7 8">
    <name type="scientific">Pseudopedobacter saltans</name>
    <dbReference type="NCBI Taxonomy" id="151895"/>
    <lineage>
        <taxon>Bacteria</taxon>
        <taxon>Pseudomonadati</taxon>
        <taxon>Bacteroidota</taxon>
        <taxon>Sphingobacteriia</taxon>
        <taxon>Sphingobacteriales</taxon>
        <taxon>Sphingobacteriaceae</taxon>
        <taxon>Pseudopedobacter</taxon>
    </lineage>
</organism>
<dbReference type="Pfam" id="PF04116">
    <property type="entry name" value="FA_hydroxylase"/>
    <property type="match status" value="1"/>
</dbReference>
<evidence type="ECO:0000313" key="7">
    <source>
        <dbReference type="EMBL" id="PZP45841.1"/>
    </source>
</evidence>
<evidence type="ECO:0000256" key="4">
    <source>
        <dbReference type="ARBA" id="ARBA00023136"/>
    </source>
</evidence>
<dbReference type="EMBL" id="QFOI01000248">
    <property type="protein sequence ID" value="PZP45841.1"/>
    <property type="molecule type" value="Genomic_DNA"/>
</dbReference>
<gene>
    <name evidence="7" type="ORF">DI598_12830</name>
</gene>
<keyword evidence="4 5" id="KW-0472">Membrane</keyword>
<comment type="subcellular location">
    <subcellularLocation>
        <location evidence="1">Membrane</location>
    </subcellularLocation>
</comment>
<feature type="transmembrane region" description="Helical" evidence="5">
    <location>
        <begin position="61"/>
        <end position="82"/>
    </location>
</feature>
<feature type="domain" description="Fatty acid hydroxylase" evidence="6">
    <location>
        <begin position="103"/>
        <end position="233"/>
    </location>
</feature>
<dbReference type="GO" id="GO:0005506">
    <property type="term" value="F:iron ion binding"/>
    <property type="evidence" value="ECO:0007669"/>
    <property type="project" value="InterPro"/>
</dbReference>
<evidence type="ECO:0000256" key="3">
    <source>
        <dbReference type="ARBA" id="ARBA00022989"/>
    </source>
</evidence>
<dbReference type="Proteomes" id="UP000249645">
    <property type="component" value="Unassembled WGS sequence"/>
</dbReference>
<evidence type="ECO:0000256" key="2">
    <source>
        <dbReference type="ARBA" id="ARBA00022692"/>
    </source>
</evidence>
<keyword evidence="2 5" id="KW-0812">Transmembrane</keyword>
<proteinExistence type="predicted"/>
<protein>
    <submittedName>
        <fullName evidence="7">Fatty acid hydroxylase</fullName>
    </submittedName>
</protein>
<evidence type="ECO:0000256" key="1">
    <source>
        <dbReference type="ARBA" id="ARBA00004370"/>
    </source>
</evidence>
<feature type="transmembrane region" description="Helical" evidence="5">
    <location>
        <begin position="94"/>
        <end position="120"/>
    </location>
</feature>
<dbReference type="AlphaFoldDB" id="A0A2W5EP51"/>
<dbReference type="GO" id="GO:0016491">
    <property type="term" value="F:oxidoreductase activity"/>
    <property type="evidence" value="ECO:0007669"/>
    <property type="project" value="InterPro"/>
</dbReference>
<accession>A0A2W5EP51</accession>
<evidence type="ECO:0000256" key="5">
    <source>
        <dbReference type="SAM" id="Phobius"/>
    </source>
</evidence>
<feature type="transmembrane region" description="Helical" evidence="5">
    <location>
        <begin position="141"/>
        <end position="162"/>
    </location>
</feature>
<name>A0A2W5EP51_9SPHI</name>
<dbReference type="GO" id="GO:0016020">
    <property type="term" value="C:membrane"/>
    <property type="evidence" value="ECO:0007669"/>
    <property type="project" value="UniProtKB-SubCell"/>
</dbReference>
<dbReference type="PANTHER" id="PTHR11863">
    <property type="entry name" value="STEROL DESATURASE"/>
    <property type="match status" value="1"/>
</dbReference>